<keyword evidence="2" id="KW-1185">Reference proteome</keyword>
<protein>
    <submittedName>
        <fullName evidence="1">Uncharacterized protein</fullName>
    </submittedName>
</protein>
<organism evidence="1 2">
    <name type="scientific">Beta vulgaris subsp. vulgaris</name>
    <name type="common">Beet</name>
    <dbReference type="NCBI Taxonomy" id="3555"/>
    <lineage>
        <taxon>Eukaryota</taxon>
        <taxon>Viridiplantae</taxon>
        <taxon>Streptophyta</taxon>
        <taxon>Embryophyta</taxon>
        <taxon>Tracheophyta</taxon>
        <taxon>Spermatophyta</taxon>
        <taxon>Magnoliopsida</taxon>
        <taxon>eudicotyledons</taxon>
        <taxon>Gunneridae</taxon>
        <taxon>Pentapetalae</taxon>
        <taxon>Caryophyllales</taxon>
        <taxon>Chenopodiaceae</taxon>
        <taxon>Betoideae</taxon>
        <taxon>Beta</taxon>
    </lineage>
</organism>
<dbReference type="Proteomes" id="UP000035740">
    <property type="component" value="Unassembled WGS sequence"/>
</dbReference>
<dbReference type="EMBL" id="KQ090362">
    <property type="protein sequence ID" value="KMS96719.1"/>
    <property type="molecule type" value="Genomic_DNA"/>
</dbReference>
<name>A0A7G2RMC2_BETVV</name>
<evidence type="ECO:0000313" key="2">
    <source>
        <dbReference type="Proteomes" id="UP000035740"/>
    </source>
</evidence>
<comment type="caution">
    <text evidence="1">The sequence shown here is derived from an EMBL/GenBank/DDBJ whole genome shotgun (WGS) entry which is preliminary data.</text>
</comment>
<sequence length="49" mass="5647">MRGIFPVYELAVLKGKQLVTTIPGGERHVISVQNASSFWNYYMLAWRMS</sequence>
<dbReference type="Gramene" id="KMS96719">
    <property type="protein sequence ID" value="KMS96719"/>
    <property type="gene ID" value="BVRB_8g200240"/>
</dbReference>
<dbReference type="AlphaFoldDB" id="A0A7G2RMC2"/>
<evidence type="ECO:0000313" key="1">
    <source>
        <dbReference type="EMBL" id="KMS96719.1"/>
    </source>
</evidence>
<gene>
    <name evidence="1" type="ORF">BVRB_8g200240</name>
</gene>
<reference evidence="1 2" key="1">
    <citation type="journal article" date="2014" name="Nature">
        <title>The genome of the recently domesticated crop plant sugar beet (Beta vulgaris).</title>
        <authorList>
            <person name="Dohm J.C."/>
            <person name="Minoche A.E."/>
            <person name="Holtgrawe D."/>
            <person name="Capella-Gutierrez S."/>
            <person name="Zakrzewski F."/>
            <person name="Tafer H."/>
            <person name="Rupp O."/>
            <person name="Sorensen T.R."/>
            <person name="Stracke R."/>
            <person name="Reinhardt R."/>
            <person name="Goesmann A."/>
            <person name="Kraft T."/>
            <person name="Schulz B."/>
            <person name="Stadler P.F."/>
            <person name="Schmidt T."/>
            <person name="Gabaldon T."/>
            <person name="Lehrach H."/>
            <person name="Weisshaar B."/>
            <person name="Himmelbauer H."/>
        </authorList>
    </citation>
    <scope>NUCLEOTIDE SEQUENCE [LARGE SCALE GENOMIC DNA]</scope>
    <source>
        <tissue evidence="1">Taproot</tissue>
    </source>
</reference>
<proteinExistence type="predicted"/>
<accession>A0A7G2RMC2</accession>